<keyword evidence="7" id="KW-0443">Lipid metabolism</keyword>
<keyword evidence="12" id="KW-1185">Reference proteome</keyword>
<keyword evidence="3" id="KW-0964">Secreted</keyword>
<keyword evidence="6" id="KW-0442">Lipid degradation</keyword>
<dbReference type="InterPro" id="IPR051238">
    <property type="entry name" value="GDSL_esterase/lipase"/>
</dbReference>
<dbReference type="GO" id="GO:0005576">
    <property type="term" value="C:extracellular region"/>
    <property type="evidence" value="ECO:0007669"/>
    <property type="project" value="UniProtKB-SubCell"/>
</dbReference>
<dbReference type="EMBL" id="AC151522">
    <property type="protein sequence ID" value="ABD32786.1"/>
    <property type="molecule type" value="Genomic_DNA"/>
</dbReference>
<comment type="subcellular location">
    <subcellularLocation>
        <location evidence="1">Secreted</location>
    </subcellularLocation>
</comment>
<reference evidence="10 12" key="3">
    <citation type="journal article" date="2011" name="Nature">
        <title>The Medicago genome provides insight into the evolution of rhizobial symbioses.</title>
        <authorList>
            <person name="Young N.D."/>
            <person name="Debelle F."/>
            <person name="Oldroyd G.E."/>
            <person name="Geurts R."/>
            <person name="Cannon S.B."/>
            <person name="Udvardi M.K."/>
            <person name="Benedito V.A."/>
            <person name="Mayer K.F."/>
            <person name="Gouzy J."/>
            <person name="Schoof H."/>
            <person name="Van de Peer Y."/>
            <person name="Proost S."/>
            <person name="Cook D.R."/>
            <person name="Meyers B.C."/>
            <person name="Spannagl M."/>
            <person name="Cheung F."/>
            <person name="De Mita S."/>
            <person name="Krishnakumar V."/>
            <person name="Gundlach H."/>
            <person name="Zhou S."/>
            <person name="Mudge J."/>
            <person name="Bharti A.K."/>
            <person name="Murray J.D."/>
            <person name="Naoumkina M.A."/>
            <person name="Rosen B."/>
            <person name="Silverstein K.A."/>
            <person name="Tang H."/>
            <person name="Rombauts S."/>
            <person name="Zhao P.X."/>
            <person name="Zhou P."/>
            <person name="Barbe V."/>
            <person name="Bardou P."/>
            <person name="Bechner M."/>
            <person name="Bellec A."/>
            <person name="Berger A."/>
            <person name="Berges H."/>
            <person name="Bidwell S."/>
            <person name="Bisseling T."/>
            <person name="Choisne N."/>
            <person name="Couloux A."/>
            <person name="Denny R."/>
            <person name="Deshpande S."/>
            <person name="Dai X."/>
            <person name="Doyle J.J."/>
            <person name="Dudez A.M."/>
            <person name="Farmer A.D."/>
            <person name="Fouteau S."/>
            <person name="Franken C."/>
            <person name="Gibelin C."/>
            <person name="Gish J."/>
            <person name="Goldstein S."/>
            <person name="Gonzalez A.J."/>
            <person name="Green P.J."/>
            <person name="Hallab A."/>
            <person name="Hartog M."/>
            <person name="Hua A."/>
            <person name="Humphray S.J."/>
            <person name="Jeong D.H."/>
            <person name="Jing Y."/>
            <person name="Jocker A."/>
            <person name="Kenton S.M."/>
            <person name="Kim D.J."/>
            <person name="Klee K."/>
            <person name="Lai H."/>
            <person name="Lang C."/>
            <person name="Lin S."/>
            <person name="Macmil S.L."/>
            <person name="Magdelenat G."/>
            <person name="Matthews L."/>
            <person name="McCorrison J."/>
            <person name="Monaghan E.L."/>
            <person name="Mun J.H."/>
            <person name="Najar F.Z."/>
            <person name="Nicholson C."/>
            <person name="Noirot C."/>
            <person name="O'Bleness M."/>
            <person name="Paule C.R."/>
            <person name="Poulain J."/>
            <person name="Prion F."/>
            <person name="Qin B."/>
            <person name="Qu C."/>
            <person name="Retzel E.F."/>
            <person name="Riddle C."/>
            <person name="Sallet E."/>
            <person name="Samain S."/>
            <person name="Samson N."/>
            <person name="Sanders I."/>
            <person name="Saurat O."/>
            <person name="Scarpelli C."/>
            <person name="Schiex T."/>
            <person name="Segurens B."/>
            <person name="Severin A.J."/>
            <person name="Sherrier D.J."/>
            <person name="Shi R."/>
            <person name="Sims S."/>
            <person name="Singer S.R."/>
            <person name="Sinharoy S."/>
            <person name="Sterck L."/>
            <person name="Viollet A."/>
            <person name="Wang B.B."/>
            <person name="Wang K."/>
            <person name="Wang M."/>
            <person name="Wang X."/>
            <person name="Warfsmann J."/>
            <person name="Weissenbach J."/>
            <person name="White D.D."/>
            <person name="White J.D."/>
            <person name="Wiley G.B."/>
            <person name="Wincker P."/>
            <person name="Xing Y."/>
            <person name="Yang L."/>
            <person name="Yao Z."/>
            <person name="Ying F."/>
            <person name="Zhai J."/>
            <person name="Zhou L."/>
            <person name="Zuber A."/>
            <person name="Denarie J."/>
            <person name="Dixon R.A."/>
            <person name="May G.D."/>
            <person name="Schwartz D.C."/>
            <person name="Rogers J."/>
            <person name="Quetier F."/>
            <person name="Town C.D."/>
            <person name="Roe B.A."/>
        </authorList>
    </citation>
    <scope>NUCLEOTIDE SEQUENCE [LARGE SCALE GENOMIC DNA]</scope>
    <source>
        <strain evidence="10">A17</strain>
        <strain evidence="11 12">cv. Jemalong A17</strain>
    </source>
</reference>
<feature type="chain" id="PRO_5014586161" evidence="8">
    <location>
        <begin position="23"/>
        <end position="281"/>
    </location>
</feature>
<evidence type="ECO:0000313" key="10">
    <source>
        <dbReference type="EMBL" id="KEH38994.1"/>
    </source>
</evidence>
<comment type="similarity">
    <text evidence="2">Belongs to the 'GDSL' lipolytic enzyme family.</text>
</comment>
<evidence type="ECO:0000313" key="11">
    <source>
        <dbReference type="EnsemblPlants" id="KEH38994"/>
    </source>
</evidence>
<dbReference type="STRING" id="3880.Q2HVX7"/>
<dbReference type="Gene3D" id="3.40.50.1110">
    <property type="entry name" value="SGNH hydrolase"/>
    <property type="match status" value="1"/>
</dbReference>
<dbReference type="InterPro" id="IPR036514">
    <property type="entry name" value="SGNH_hydro_sf"/>
</dbReference>
<evidence type="ECO:0000256" key="6">
    <source>
        <dbReference type="ARBA" id="ARBA00022963"/>
    </source>
</evidence>
<evidence type="ECO:0000256" key="4">
    <source>
        <dbReference type="ARBA" id="ARBA00022729"/>
    </source>
</evidence>
<organism evidence="9">
    <name type="scientific">Medicago truncatula</name>
    <name type="common">Barrel medic</name>
    <name type="synonym">Medicago tribuloides</name>
    <dbReference type="NCBI Taxonomy" id="3880"/>
    <lineage>
        <taxon>Eukaryota</taxon>
        <taxon>Viridiplantae</taxon>
        <taxon>Streptophyta</taxon>
        <taxon>Embryophyta</taxon>
        <taxon>Tracheophyta</taxon>
        <taxon>Spermatophyta</taxon>
        <taxon>Magnoliopsida</taxon>
        <taxon>eudicotyledons</taxon>
        <taxon>Gunneridae</taxon>
        <taxon>Pentapetalae</taxon>
        <taxon>rosids</taxon>
        <taxon>fabids</taxon>
        <taxon>Fabales</taxon>
        <taxon>Fabaceae</taxon>
        <taxon>Papilionoideae</taxon>
        <taxon>50 kb inversion clade</taxon>
        <taxon>NPAAA clade</taxon>
        <taxon>Hologalegina</taxon>
        <taxon>IRL clade</taxon>
        <taxon>Trifolieae</taxon>
        <taxon>Medicago</taxon>
    </lineage>
</organism>
<dbReference type="Pfam" id="PF00657">
    <property type="entry name" value="Lipase_GDSL"/>
    <property type="match status" value="1"/>
</dbReference>
<protein>
    <submittedName>
        <fullName evidence="10">GDSL-like lipase/acylhydrolase</fullName>
    </submittedName>
    <submittedName>
        <fullName evidence="9">Lipolytic enzyme, G-D-S-L</fullName>
    </submittedName>
</protein>
<evidence type="ECO:0000256" key="8">
    <source>
        <dbReference type="SAM" id="SignalP"/>
    </source>
</evidence>
<proteinExistence type="inferred from homology"/>
<evidence type="ECO:0000313" key="12">
    <source>
        <dbReference type="Proteomes" id="UP000002051"/>
    </source>
</evidence>
<evidence type="ECO:0000256" key="7">
    <source>
        <dbReference type="ARBA" id="ARBA00023098"/>
    </source>
</evidence>
<reference evidence="9" key="2">
    <citation type="submission" date="2007-03" db="EMBL/GenBank/DDBJ databases">
        <authorList>
            <consortium name="The International Medicago Genome Annotation Group"/>
        </authorList>
    </citation>
    <scope>NUCLEOTIDE SEQUENCE</scope>
</reference>
<keyword evidence="5" id="KW-0378">Hydrolase</keyword>
<dbReference type="EnsemblPlants" id="KEH38994">
    <property type="protein sequence ID" value="KEH38994"/>
    <property type="gene ID" value="MTR_2g087292"/>
</dbReference>
<evidence type="ECO:0000256" key="1">
    <source>
        <dbReference type="ARBA" id="ARBA00004613"/>
    </source>
</evidence>
<evidence type="ECO:0000256" key="3">
    <source>
        <dbReference type="ARBA" id="ARBA00022525"/>
    </source>
</evidence>
<reference evidence="11" key="5">
    <citation type="submission" date="2015-04" db="UniProtKB">
        <authorList>
            <consortium name="EnsemblPlants"/>
        </authorList>
    </citation>
    <scope>IDENTIFICATION</scope>
    <source>
        <strain evidence="11">cv. Jemalong A17</strain>
    </source>
</reference>
<keyword evidence="4 8" id="KW-0732">Signal</keyword>
<reference evidence="10 12" key="4">
    <citation type="journal article" date="2014" name="BMC Genomics">
        <title>An improved genome release (version Mt4.0) for the model legume Medicago truncatula.</title>
        <authorList>
            <person name="Tang H."/>
            <person name="Krishnakumar V."/>
            <person name="Bidwell S."/>
            <person name="Rosen B."/>
            <person name="Chan A."/>
            <person name="Zhou S."/>
            <person name="Gentzbittel L."/>
            <person name="Childs K.L."/>
            <person name="Yandell M."/>
            <person name="Gundlach H."/>
            <person name="Mayer K.F."/>
            <person name="Schwartz D.C."/>
            <person name="Town C.D."/>
        </authorList>
    </citation>
    <scope>GENOME REANNOTATION</scope>
    <source>
        <strain evidence="10">A17</strain>
        <strain evidence="11 12">cv. Jemalong A17</strain>
    </source>
</reference>
<dbReference type="EMBL" id="CM001218">
    <property type="protein sequence ID" value="KEH38994.1"/>
    <property type="molecule type" value="Genomic_DNA"/>
</dbReference>
<gene>
    <name evidence="10" type="ordered locus">MTR_2g087292</name>
    <name evidence="9" type="ORF">MtrDRAFT_AC151522g29v2</name>
</gene>
<dbReference type="InterPro" id="IPR001087">
    <property type="entry name" value="GDSL"/>
</dbReference>
<dbReference type="HOGENOM" id="CLU_015101_0_1_1"/>
<dbReference type="PANTHER" id="PTHR45650">
    <property type="entry name" value="GDSL-LIKE LIPASE/ACYLHYDROLASE-RELATED"/>
    <property type="match status" value="1"/>
</dbReference>
<evidence type="ECO:0000256" key="2">
    <source>
        <dbReference type="ARBA" id="ARBA00008668"/>
    </source>
</evidence>
<dbReference type="PANTHER" id="PTHR45650:SF5">
    <property type="entry name" value="GDSL-LIKE LIPASE_ACYLHYDROLASE"/>
    <property type="match status" value="1"/>
</dbReference>
<accession>Q2HVX7</accession>
<dbReference type="AlphaFoldDB" id="Q2HVX7"/>
<feature type="signal peptide" evidence="8">
    <location>
        <begin position="1"/>
        <end position="22"/>
    </location>
</feature>
<dbReference type="GO" id="GO:0016788">
    <property type="term" value="F:hydrolase activity, acting on ester bonds"/>
    <property type="evidence" value="ECO:0007669"/>
    <property type="project" value="InterPro"/>
</dbReference>
<evidence type="ECO:0000313" key="9">
    <source>
        <dbReference type="EMBL" id="ABD32786.1"/>
    </source>
</evidence>
<sequence length="281" mass="31802">MNTNYLTFSYVLITLLLPLASSTISYHPKHIPAIYVFGDSLVDSGNNNYLPILSNAKFPPYGIDFGGAKPTGRCTNGKTTVVYIAIHLGLPFVPPYLGLSKAQRNKITTGINFASTGSGAFFQKLTITFRGSRKFSSYLLKEFSLRLQKIYNLGARRFFTNNLAPLGCFPSFAPKPRPRGECNENINREISYYNNRLPNVLQKLQSQLPGFTFMHSDLYESFMYLREIGYKYGISETWKPCANRNTHLFFDDHASQIANKIYATHCFIEKTICKPSGFKML</sequence>
<dbReference type="GO" id="GO:0016042">
    <property type="term" value="P:lipid catabolic process"/>
    <property type="evidence" value="ECO:0007669"/>
    <property type="project" value="UniProtKB-KW"/>
</dbReference>
<reference evidence="9" key="1">
    <citation type="submission" date="2004-11" db="EMBL/GenBank/DDBJ databases">
        <authorList>
            <person name="Town C.D."/>
        </authorList>
    </citation>
    <scope>NUCLEOTIDE SEQUENCE</scope>
</reference>
<name>Q2HVX7_MEDTR</name>
<evidence type="ECO:0000256" key="5">
    <source>
        <dbReference type="ARBA" id="ARBA00022801"/>
    </source>
</evidence>
<dbReference type="Proteomes" id="UP000002051">
    <property type="component" value="Chromosome 2"/>
</dbReference>